<feature type="compositionally biased region" description="Polar residues" evidence="3">
    <location>
        <begin position="1608"/>
        <end position="1624"/>
    </location>
</feature>
<dbReference type="EMBL" id="QEEX01000001">
    <property type="protein sequence ID" value="PWB97114.1"/>
    <property type="molecule type" value="Genomic_DNA"/>
</dbReference>
<dbReference type="GO" id="GO:0016798">
    <property type="term" value="F:hydrolase activity, acting on glycosyl bonds"/>
    <property type="evidence" value="ECO:0007669"/>
    <property type="project" value="UniProtKB-KW"/>
</dbReference>
<feature type="region of interest" description="Disordered" evidence="3">
    <location>
        <begin position="1375"/>
        <end position="1398"/>
    </location>
</feature>
<keyword evidence="2" id="KW-0119">Carbohydrate metabolism</keyword>
<name>A0A2U1SZP9_9MICO</name>
<dbReference type="InterPro" id="IPR036116">
    <property type="entry name" value="FN3_sf"/>
</dbReference>
<evidence type="ECO:0000256" key="2">
    <source>
        <dbReference type="ARBA" id="ARBA00023326"/>
    </source>
</evidence>
<organism evidence="5 6">
    <name type="scientific">Homoserinimonas hongtaonis</name>
    <dbReference type="NCBI Taxonomy" id="2079791"/>
    <lineage>
        <taxon>Bacteria</taxon>
        <taxon>Bacillati</taxon>
        <taxon>Actinomycetota</taxon>
        <taxon>Actinomycetes</taxon>
        <taxon>Micrococcales</taxon>
        <taxon>Microbacteriaceae</taxon>
        <taxon>Homoserinimonas</taxon>
    </lineage>
</organism>
<comment type="caution">
    <text evidence="5">The sequence shown here is derived from an EMBL/GenBank/DDBJ whole genome shotgun (WGS) entry which is preliminary data.</text>
</comment>
<evidence type="ECO:0000256" key="3">
    <source>
        <dbReference type="SAM" id="MobiDB-lite"/>
    </source>
</evidence>
<dbReference type="PROSITE" id="PS50853">
    <property type="entry name" value="FN3"/>
    <property type="match status" value="1"/>
</dbReference>
<dbReference type="Pfam" id="PF17963">
    <property type="entry name" value="Big_9"/>
    <property type="match status" value="5"/>
</dbReference>
<accession>A0A2U1SZP9</accession>
<dbReference type="RefSeq" id="WP_108997111.1">
    <property type="nucleotide sequence ID" value="NZ_QEEX01000001.1"/>
</dbReference>
<reference evidence="6" key="1">
    <citation type="submission" date="2018-04" db="EMBL/GenBank/DDBJ databases">
        <authorList>
            <person name="Liu S."/>
            <person name="Wang Z."/>
            <person name="Li J."/>
        </authorList>
    </citation>
    <scope>NUCLEOTIDE SEQUENCE [LARGE SCALE GENOMIC DNA]</scope>
    <source>
        <strain evidence="6">S1194</strain>
    </source>
</reference>
<gene>
    <name evidence="5" type="ORF">DF220_04130</name>
</gene>
<dbReference type="GO" id="GO:0000272">
    <property type="term" value="P:polysaccharide catabolic process"/>
    <property type="evidence" value="ECO:0007669"/>
    <property type="project" value="UniProtKB-KW"/>
</dbReference>
<sequence length="1843" mass="193101">MAVVAGVPLTIAALHPGFPVSDVDLTSRDVWVTNGEQLLGGRLNRQIDELNGSVVASSADFDVLQDGDTLFMHDPTSGRVESVNPATTEVTSAIEVPKGSEIAFGGDLLSILSPEGELWAIPAVGDLQFNYVSQPPIAKLGEGAHVAVSRDGVVLAVSGKKGKLYRLESLADLPVESGFPKVGEFQIAAVGDRAVVFDQTTNELVTEDGKVYPLGDEPGLRLQQTSPESDRAIVATGESLLSVNLGSGAVDVLSADIDSAVTDPAQVAAPVSLEGCAHGAWAGAQKYVLACDGQEPAPVDIEQPTRGSALEFRVNRTVIALNNLDNGNVWLVDENMRLVENWEDVTPPEEQETEEVGDEKSAIQSFEDTLAERTETNRPPTANDDDFGIRPARTTILSLLDNDTDPDGDVLVISAFDAISETTGRIDTIDGGRALQFTPAAGFVGSVTLNYTVDDGREGSDSARVTARVVPDESNALPIPVRIGGISVEANQTVSYNVLADWKDPDGDDIFLIGASPKSGDLVRFTPDGFVTFTHQTSELGEKEVAFQVTDGRGEAVTGTLVVTVEPAGSLNPIGTPDFAETFVDEMVVVEPLLNDISPSGAQLALIGIEEPGGSTSASFSSDTGTLSFSSSKPGINYVKYTLTAGATSSVGIVRINVLEKPDDASLPPVAVKDIAYLRGDEPTTVSVLSNDVSPSGRVLAVQSVDVPAEYKAKGLVVELLASTSVRVTSPAALTAQASFTYTISDGVSTASAGVSVVPVPALTKHQPPVAQNDAARVRVGDIVTVDVLDNDFHPDDSSMFLDEKLITEPAEGIAFVSRDTVRYQAPREPGEYRLDYRVLDPFGETAAATVVFTVVAEDEANNQSPIPVPLVARVLAGNAIRVDVPLNGIDPDGDSTQLLNFPISPQLGTVGEVGPGYFYYEASSAAAGTDVFSYEVYDAFGATGVGEIKIAVIPEPDELQEPSAVPDSVSIRPGRLAQVDLMANDSDPQGAPIKVSETLVDVPEGIDAEVIDKRFLVVKAPDDVQSFTIRYELSNDRGGSVMSYVLVQVTEDAPLLPPTAEDVQILTKDIAGEETFTVDVLDGYAFNPSGPNSDLVVSIEGPNKSSAQLLERNGQIEVTPGKKRQAVAYRVTNEADELSALAFILIPAAVDEDFDDPPYIDPNLPIQYVSMNESGEWDLSGIVKVPSGRAAWIADETSVTAIQSNGESPYVDKDTLRFTPVRDYRGPASINFTVTDGSSKNDPKGNTANLTLPIIVGDPEFRDTPPEFTTPNTQVEVGETTMVDLRASTGHPNPRILQEVTYSNITGQASGLQANLSGSELTLTVPRNTPKGTTVTLGVTLRWDDFEVPGTINVTVVGSSKPLAVAVTDVHEMKRGGGDGGGSITVNPLTNDSNPYQTTGEPLTIVEATVSNSGEPATVTHSGTSVKITPSPSLKSGVVEVIYTIEDATEDNDRRVNGTITLTVSDVPDAVGKPTVPTQGDEGAVTIGFAAPASNGKPITSYEVTSSPGSSTPTTCAPPSCTITGLTNGTAYTFSVRAINQHGPGAWSTPSNAVIPYGTPGTPVVTAAIVDGNQWAPNGVVRASWAGVSANGGQVSYNWTLLRDGTAVSSGSTQSTTTPNQSGLGAGRYTFTVTAVNSGNKSSAAATSTPVLAVSNQTVPGAPTPVSGSRGASQGPTTISWSWGQPSNAGQGAAVTANLQYRYRVNGGGWSGWGGARSHSTNVGQNGGDFSIEVQARNNAGEGAVGSSGNVHVDAKPNEPKVILSKGKRVTCDSSQTFSCHEFSITLQDFPGTHNVKFYCSGYMSGRDRTMSGSYSGSPHCGFADTYVVVGGIESNHVDFRP</sequence>
<dbReference type="InterPro" id="IPR013783">
    <property type="entry name" value="Ig-like_fold"/>
</dbReference>
<evidence type="ECO:0000313" key="5">
    <source>
        <dbReference type="EMBL" id="PWB97114.1"/>
    </source>
</evidence>
<keyword evidence="1" id="KW-0378">Hydrolase</keyword>
<keyword evidence="2" id="KW-0624">Polysaccharide degradation</keyword>
<feature type="domain" description="Fibronectin type-III" evidence="4">
    <location>
        <begin position="1471"/>
        <end position="1559"/>
    </location>
</feature>
<feature type="compositionally biased region" description="Polar residues" evidence="3">
    <location>
        <begin position="1385"/>
        <end position="1398"/>
    </location>
</feature>
<dbReference type="SUPFAM" id="SSF49265">
    <property type="entry name" value="Fibronectin type III"/>
    <property type="match status" value="2"/>
</dbReference>
<keyword evidence="1" id="KW-0326">Glycosidase</keyword>
<feature type="region of interest" description="Disordered" evidence="3">
    <location>
        <begin position="1608"/>
        <end position="1627"/>
    </location>
</feature>
<protein>
    <recommendedName>
        <fullName evidence="4">Fibronectin type-III domain-containing protein</fullName>
    </recommendedName>
</protein>
<evidence type="ECO:0000259" key="4">
    <source>
        <dbReference type="PROSITE" id="PS50853"/>
    </source>
</evidence>
<dbReference type="SMART" id="SM00060">
    <property type="entry name" value="FN3"/>
    <property type="match status" value="3"/>
</dbReference>
<keyword evidence="6" id="KW-1185">Reference proteome</keyword>
<feature type="compositionally biased region" description="Polar residues" evidence="3">
    <location>
        <begin position="1667"/>
        <end position="1687"/>
    </location>
</feature>
<dbReference type="CDD" id="cd00063">
    <property type="entry name" value="FN3"/>
    <property type="match status" value="1"/>
</dbReference>
<dbReference type="Proteomes" id="UP000244978">
    <property type="component" value="Unassembled WGS sequence"/>
</dbReference>
<evidence type="ECO:0000313" key="6">
    <source>
        <dbReference type="Proteomes" id="UP000244978"/>
    </source>
</evidence>
<feature type="region of interest" description="Disordered" evidence="3">
    <location>
        <begin position="1657"/>
        <end position="1687"/>
    </location>
</feature>
<dbReference type="Gene3D" id="2.60.40.2810">
    <property type="match status" value="1"/>
</dbReference>
<evidence type="ECO:0000256" key="1">
    <source>
        <dbReference type="ARBA" id="ARBA00023295"/>
    </source>
</evidence>
<dbReference type="Pfam" id="PF00041">
    <property type="entry name" value="fn3"/>
    <property type="match status" value="1"/>
</dbReference>
<dbReference type="Gene3D" id="2.60.40.10">
    <property type="entry name" value="Immunoglobulins"/>
    <property type="match status" value="1"/>
</dbReference>
<proteinExistence type="predicted"/>
<dbReference type="NCBIfam" id="NF012211">
    <property type="entry name" value="tand_rpt_95"/>
    <property type="match status" value="2"/>
</dbReference>
<dbReference type="InterPro" id="IPR003961">
    <property type="entry name" value="FN3_dom"/>
</dbReference>